<dbReference type="STRING" id="1561998.A0A1I7UL86"/>
<organism evidence="1 2">
    <name type="scientific">Caenorhabditis tropicalis</name>
    <dbReference type="NCBI Taxonomy" id="1561998"/>
    <lineage>
        <taxon>Eukaryota</taxon>
        <taxon>Metazoa</taxon>
        <taxon>Ecdysozoa</taxon>
        <taxon>Nematoda</taxon>
        <taxon>Chromadorea</taxon>
        <taxon>Rhabditida</taxon>
        <taxon>Rhabditina</taxon>
        <taxon>Rhabditomorpha</taxon>
        <taxon>Rhabditoidea</taxon>
        <taxon>Rhabditidae</taxon>
        <taxon>Peloderinae</taxon>
        <taxon>Caenorhabditis</taxon>
    </lineage>
</organism>
<evidence type="ECO:0000313" key="2">
    <source>
        <dbReference type="WBParaSite" id="Csp11.Scaffold630.g17077.t1"/>
    </source>
</evidence>
<accession>A0A1I7UL86</accession>
<evidence type="ECO:0000313" key="1">
    <source>
        <dbReference type="Proteomes" id="UP000095282"/>
    </source>
</evidence>
<dbReference type="SUPFAM" id="SSF55550">
    <property type="entry name" value="SH2 domain"/>
    <property type="match status" value="1"/>
</dbReference>
<name>A0A1I7UL86_9PELO</name>
<dbReference type="eggNOG" id="ENOG502TH0C">
    <property type="taxonomic scope" value="Eukaryota"/>
</dbReference>
<sequence>MCAPVAEWSKAEEPLTEEPIPIQFSPIPPPPNEISIITQNDFKNRESSSAYIGIQTLSDAENRLTNRGEFALYHLFTSNSLDSLTDRLPLMLVYRTTTKKNRHYSIRLTADHKYFVDCGYPNVRKHYSLNQLVMFYKFSAMFEINPDDTSSDSFSWWLE</sequence>
<dbReference type="PANTHER" id="PTHR31128:SF3">
    <property type="entry name" value="SH2 DOMAIN-CONTAINING PROTEIN"/>
    <property type="match status" value="1"/>
</dbReference>
<dbReference type="PANTHER" id="PTHR31128">
    <property type="entry name" value="PROTEIN CBR-CLEC-135-RELATED"/>
    <property type="match status" value="1"/>
</dbReference>
<reference evidence="2" key="1">
    <citation type="submission" date="2016-11" db="UniProtKB">
        <authorList>
            <consortium name="WormBaseParasite"/>
        </authorList>
    </citation>
    <scope>IDENTIFICATION</scope>
</reference>
<keyword evidence="1" id="KW-1185">Reference proteome</keyword>
<dbReference type="InterPro" id="IPR036860">
    <property type="entry name" value="SH2_dom_sf"/>
</dbReference>
<protein>
    <submittedName>
        <fullName evidence="2">SH2 domain-containing protein</fullName>
    </submittedName>
</protein>
<proteinExistence type="predicted"/>
<dbReference type="WBParaSite" id="Csp11.Scaffold630.g17077.t1">
    <property type="protein sequence ID" value="Csp11.Scaffold630.g17077.t1"/>
    <property type="gene ID" value="Csp11.Scaffold630.g17077"/>
</dbReference>
<dbReference type="AlphaFoldDB" id="A0A1I7UL86"/>
<dbReference type="Proteomes" id="UP000095282">
    <property type="component" value="Unplaced"/>
</dbReference>